<organism evidence="3 4">
    <name type="scientific">Lentithecium fluviatile CBS 122367</name>
    <dbReference type="NCBI Taxonomy" id="1168545"/>
    <lineage>
        <taxon>Eukaryota</taxon>
        <taxon>Fungi</taxon>
        <taxon>Dikarya</taxon>
        <taxon>Ascomycota</taxon>
        <taxon>Pezizomycotina</taxon>
        <taxon>Dothideomycetes</taxon>
        <taxon>Pleosporomycetidae</taxon>
        <taxon>Pleosporales</taxon>
        <taxon>Massarineae</taxon>
        <taxon>Lentitheciaceae</taxon>
        <taxon>Lentithecium</taxon>
    </lineage>
</organism>
<feature type="region of interest" description="Disordered" evidence="1">
    <location>
        <begin position="43"/>
        <end position="110"/>
    </location>
</feature>
<evidence type="ECO:0000313" key="3">
    <source>
        <dbReference type="EMBL" id="KAF2676284.1"/>
    </source>
</evidence>
<accession>A0A6G1IDI7</accession>
<evidence type="ECO:0000256" key="2">
    <source>
        <dbReference type="SAM" id="SignalP"/>
    </source>
</evidence>
<reference evidence="3" key="1">
    <citation type="journal article" date="2020" name="Stud. Mycol.">
        <title>101 Dothideomycetes genomes: a test case for predicting lifestyles and emergence of pathogens.</title>
        <authorList>
            <person name="Haridas S."/>
            <person name="Albert R."/>
            <person name="Binder M."/>
            <person name="Bloem J."/>
            <person name="Labutti K."/>
            <person name="Salamov A."/>
            <person name="Andreopoulos B."/>
            <person name="Baker S."/>
            <person name="Barry K."/>
            <person name="Bills G."/>
            <person name="Bluhm B."/>
            <person name="Cannon C."/>
            <person name="Castanera R."/>
            <person name="Culley D."/>
            <person name="Daum C."/>
            <person name="Ezra D."/>
            <person name="Gonzalez J."/>
            <person name="Henrissat B."/>
            <person name="Kuo A."/>
            <person name="Liang C."/>
            <person name="Lipzen A."/>
            <person name="Lutzoni F."/>
            <person name="Magnuson J."/>
            <person name="Mondo S."/>
            <person name="Nolan M."/>
            <person name="Ohm R."/>
            <person name="Pangilinan J."/>
            <person name="Park H.-J."/>
            <person name="Ramirez L."/>
            <person name="Alfaro M."/>
            <person name="Sun H."/>
            <person name="Tritt A."/>
            <person name="Yoshinaga Y."/>
            <person name="Zwiers L.-H."/>
            <person name="Turgeon B."/>
            <person name="Goodwin S."/>
            <person name="Spatafora J."/>
            <person name="Crous P."/>
            <person name="Grigoriev I."/>
        </authorList>
    </citation>
    <scope>NUCLEOTIDE SEQUENCE</scope>
    <source>
        <strain evidence="3">CBS 122367</strain>
    </source>
</reference>
<evidence type="ECO:0000313" key="4">
    <source>
        <dbReference type="Proteomes" id="UP000799291"/>
    </source>
</evidence>
<gene>
    <name evidence="3" type="ORF">K458DRAFT_397170</name>
</gene>
<keyword evidence="4" id="KW-1185">Reference proteome</keyword>
<sequence length="408" mass="45324">MRIPFANLLLLGAAIAAPVEERRSKEVEHDDYIARGLISIAPRRLVPPTRPATPDGPVEPLPAPVRPGADPVAPPVSPGGPLRGPNEPEPVSAPLRPEPAPKTPQWSRPIKNCGLKRGECLAGTDTSLGIDANYKRDAHPLEASDTEIPKEPYIKEAGLDGKDSQWSKATIDNSRDTRARFEAEIIPQLEKKYDPTTNKDSPFTDLNYEEFIGQQRAQFGINENFAQPFIQTKNDHVGGTMVIEQMFKERDLFNECRQCVFDIGLGKTTYDRPPLPRKNGENEVPAVYTSQMLSDNWRVSAARMKNANTKNINNFAMNNVDTGASRDIFARLFGPHDTDITFQAGATEFTEVERTVQAKVIKRMLDSEKPTYGSKRVTEHRVFKAGAPNNPTWHMVSKLEEVSEETAA</sequence>
<protein>
    <submittedName>
        <fullName evidence="3">Uncharacterized protein</fullName>
    </submittedName>
</protein>
<feature type="signal peptide" evidence="2">
    <location>
        <begin position="1"/>
        <end position="16"/>
    </location>
</feature>
<proteinExistence type="predicted"/>
<evidence type="ECO:0000256" key="1">
    <source>
        <dbReference type="SAM" id="MobiDB-lite"/>
    </source>
</evidence>
<dbReference type="EMBL" id="MU005637">
    <property type="protein sequence ID" value="KAF2676284.1"/>
    <property type="molecule type" value="Genomic_DNA"/>
</dbReference>
<dbReference type="AlphaFoldDB" id="A0A6G1IDI7"/>
<name>A0A6G1IDI7_9PLEO</name>
<keyword evidence="2" id="KW-0732">Signal</keyword>
<feature type="chain" id="PRO_5026167915" evidence="2">
    <location>
        <begin position="17"/>
        <end position="408"/>
    </location>
</feature>
<dbReference type="Proteomes" id="UP000799291">
    <property type="component" value="Unassembled WGS sequence"/>
</dbReference>